<evidence type="ECO:0000313" key="4">
    <source>
        <dbReference type="Proteomes" id="UP000177310"/>
    </source>
</evidence>
<reference evidence="3 4" key="1">
    <citation type="journal article" date="2016" name="Nat. Commun.">
        <title>Thousands of microbial genomes shed light on interconnected biogeochemical processes in an aquifer system.</title>
        <authorList>
            <person name="Anantharaman K."/>
            <person name="Brown C.T."/>
            <person name="Hug L.A."/>
            <person name="Sharon I."/>
            <person name="Castelle C.J."/>
            <person name="Probst A.J."/>
            <person name="Thomas B.C."/>
            <person name="Singh A."/>
            <person name="Wilkins M.J."/>
            <person name="Karaoz U."/>
            <person name="Brodie E.L."/>
            <person name="Williams K.H."/>
            <person name="Hubbard S.S."/>
            <person name="Banfield J.F."/>
        </authorList>
    </citation>
    <scope>NUCLEOTIDE SEQUENCE [LARGE SCALE GENOMIC DNA]</scope>
</reference>
<dbReference type="AlphaFoldDB" id="A0A1G1YE25"/>
<dbReference type="Proteomes" id="UP000177310">
    <property type="component" value="Unassembled WGS sequence"/>
</dbReference>
<dbReference type="Gene3D" id="3.30.70.60">
    <property type="match status" value="1"/>
</dbReference>
<evidence type="ECO:0008006" key="5">
    <source>
        <dbReference type="Google" id="ProtNLM"/>
    </source>
</evidence>
<evidence type="ECO:0000256" key="2">
    <source>
        <dbReference type="SAM" id="Phobius"/>
    </source>
</evidence>
<dbReference type="STRING" id="1797542.A3J59_00890"/>
<keyword evidence="2" id="KW-0472">Membrane</keyword>
<keyword evidence="2" id="KW-0812">Transmembrane</keyword>
<keyword evidence="1" id="KW-0175">Coiled coil</keyword>
<comment type="caution">
    <text evidence="3">The sequence shown here is derived from an EMBL/GenBank/DDBJ whole genome shotgun (WGS) entry which is preliminary data.</text>
</comment>
<gene>
    <name evidence="3" type="ORF">A3J59_00890</name>
</gene>
<evidence type="ECO:0000256" key="1">
    <source>
        <dbReference type="SAM" id="Coils"/>
    </source>
</evidence>
<protein>
    <recommendedName>
        <fullName evidence="5">Pilus assembly protein PilO</fullName>
    </recommendedName>
</protein>
<name>A0A1G1YE25_9BACT</name>
<organism evidence="3 4">
    <name type="scientific">Candidatus Buchananbacteria bacterium RIFCSPHIGHO2_02_FULL_56_16</name>
    <dbReference type="NCBI Taxonomy" id="1797542"/>
    <lineage>
        <taxon>Bacteria</taxon>
        <taxon>Candidatus Buchananiibacteriota</taxon>
    </lineage>
</organism>
<dbReference type="EMBL" id="MHIL01000038">
    <property type="protein sequence ID" value="OGY49960.1"/>
    <property type="molecule type" value="Genomic_DNA"/>
</dbReference>
<feature type="coiled-coil region" evidence="1">
    <location>
        <begin position="58"/>
        <end position="88"/>
    </location>
</feature>
<sequence>MANATNAIISQRKRTFRDRVSRYLPFLTAAAVIVILVAGYLTLVPRYREARVGGRNNLVTTQAKKEALAQQLVDLKQLLANYQQLNQADVLRLEKILPAKKDVAGLFAQLQALADEQQFSVTSINIDHEPEKPAAEPDADHIKKLTLTITLAGQPYPAFKALLDSIEYNLRLLDVNAVYFSPETNNYSLNVFTYYVDD</sequence>
<dbReference type="InterPro" id="IPR014717">
    <property type="entry name" value="Transl_elong_EF1B/ribsomal_bS6"/>
</dbReference>
<dbReference type="GO" id="GO:0043683">
    <property type="term" value="P:type IV pilus assembly"/>
    <property type="evidence" value="ECO:0007669"/>
    <property type="project" value="InterPro"/>
</dbReference>
<dbReference type="GO" id="GO:0043107">
    <property type="term" value="P:type IV pilus-dependent motility"/>
    <property type="evidence" value="ECO:0007669"/>
    <property type="project" value="InterPro"/>
</dbReference>
<evidence type="ECO:0000313" key="3">
    <source>
        <dbReference type="EMBL" id="OGY49960.1"/>
    </source>
</evidence>
<feature type="transmembrane region" description="Helical" evidence="2">
    <location>
        <begin position="23"/>
        <end position="43"/>
    </location>
</feature>
<keyword evidence="2" id="KW-1133">Transmembrane helix</keyword>
<accession>A0A1G1YE25</accession>
<proteinExistence type="predicted"/>